<gene>
    <name evidence="1" type="ordered locus">BARCL_1079</name>
</gene>
<reference evidence="2" key="1">
    <citation type="submission" date="2009-11" db="EMBL/GenBank/DDBJ databases">
        <title>Genome sequencing of Bartonella species and comparative genomics.</title>
        <authorList>
            <person name="Engel P."/>
            <person name="Salzburger W."/>
            <person name="Marius L."/>
            <person name="Chao-Chin C."/>
            <person name="Soichi M."/>
            <person name="Christa L."/>
            <person name="Alexandra C."/>
            <person name="Aurelie L."/>
            <person name="Claudine M."/>
            <person name="Stephan S.C."/>
            <person name="Christoph D."/>
        </authorList>
    </citation>
    <scope>NUCLEOTIDE SEQUENCE [LARGE SCALE GENOMIC DNA]</scope>
    <source>
        <strain evidence="2">CIP 104772 / 73</strain>
    </source>
</reference>
<proteinExistence type="predicted"/>
<organism evidence="1 2">
    <name type="scientific">Bartonella clarridgeiae (strain CCUG 45776 / CIP 104772 / 73)</name>
    <dbReference type="NCBI Taxonomy" id="696125"/>
    <lineage>
        <taxon>Bacteria</taxon>
        <taxon>Pseudomonadati</taxon>
        <taxon>Pseudomonadota</taxon>
        <taxon>Alphaproteobacteria</taxon>
        <taxon>Hyphomicrobiales</taxon>
        <taxon>Bartonellaceae</taxon>
        <taxon>Bartonella</taxon>
    </lineage>
</organism>
<keyword evidence="2" id="KW-1185">Reference proteome</keyword>
<dbReference type="HOGENOM" id="CLU_3058900_0_0_5"/>
<dbReference type="AlphaFoldDB" id="E6YIS2"/>
<evidence type="ECO:0000313" key="2">
    <source>
        <dbReference type="Proteomes" id="UP000009101"/>
    </source>
</evidence>
<dbReference type="STRING" id="696125.BARCL_1079"/>
<dbReference type="Proteomes" id="UP000009101">
    <property type="component" value="Chromosome"/>
</dbReference>
<dbReference type="KEGG" id="bcd:BARCL_1079"/>
<accession>E6YIS2</accession>
<sequence>MQFSRTINIIHEYIMTVLFEKDVSSFKHEPCKGQTNLYKLTSFTTFMIVSMSL</sequence>
<name>E6YIS2_BARC7</name>
<evidence type="ECO:0000313" key="1">
    <source>
        <dbReference type="EMBL" id="CBI76760.1"/>
    </source>
</evidence>
<reference evidence="1 2" key="2">
    <citation type="journal article" date="2011" name="PLoS Genet.">
        <title>Parallel evolution of a type IV secretion system in radiating lineages of the host-restricted bacterial pathogen Bartonella.</title>
        <authorList>
            <person name="Engel P."/>
            <person name="Salzburger W."/>
            <person name="Liesch M."/>
            <person name="Chang C.C."/>
            <person name="Maruyama S."/>
            <person name="Lanz C."/>
            <person name="Calteau A."/>
            <person name="Lajus A."/>
            <person name="Medigue C."/>
            <person name="Schuster S.C."/>
            <person name="Dehio C."/>
        </authorList>
    </citation>
    <scope>NUCLEOTIDE SEQUENCE [LARGE SCALE GENOMIC DNA]</scope>
    <source>
        <strain evidence="2">CIP 104772 / 73</strain>
    </source>
</reference>
<dbReference type="EMBL" id="FN645454">
    <property type="protein sequence ID" value="CBI76760.1"/>
    <property type="molecule type" value="Genomic_DNA"/>
</dbReference>
<protein>
    <submittedName>
        <fullName evidence="1">Uncharacterized protein</fullName>
    </submittedName>
</protein>